<evidence type="ECO:0000313" key="2">
    <source>
        <dbReference type="Proteomes" id="UP001156905"/>
    </source>
</evidence>
<gene>
    <name evidence="1" type="ORF">GCM10007857_75700</name>
</gene>
<protein>
    <submittedName>
        <fullName evidence="1">Uncharacterized protein</fullName>
    </submittedName>
</protein>
<keyword evidence="2" id="KW-1185">Reference proteome</keyword>
<proteinExistence type="predicted"/>
<comment type="caution">
    <text evidence="1">The sequence shown here is derived from an EMBL/GenBank/DDBJ whole genome shotgun (WGS) entry which is preliminary data.</text>
</comment>
<organism evidence="1 2">
    <name type="scientific">Bradyrhizobium iriomotense</name>
    <dbReference type="NCBI Taxonomy" id="441950"/>
    <lineage>
        <taxon>Bacteria</taxon>
        <taxon>Pseudomonadati</taxon>
        <taxon>Pseudomonadota</taxon>
        <taxon>Alphaproteobacteria</taxon>
        <taxon>Hyphomicrobiales</taxon>
        <taxon>Nitrobacteraceae</taxon>
        <taxon>Bradyrhizobium</taxon>
    </lineage>
</organism>
<evidence type="ECO:0000313" key="1">
    <source>
        <dbReference type="EMBL" id="GLR90854.1"/>
    </source>
</evidence>
<reference evidence="2" key="1">
    <citation type="journal article" date="2019" name="Int. J. Syst. Evol. Microbiol.">
        <title>The Global Catalogue of Microorganisms (GCM) 10K type strain sequencing project: providing services to taxonomists for standard genome sequencing and annotation.</title>
        <authorList>
            <consortium name="The Broad Institute Genomics Platform"/>
            <consortium name="The Broad Institute Genome Sequencing Center for Infectious Disease"/>
            <person name="Wu L."/>
            <person name="Ma J."/>
        </authorList>
    </citation>
    <scope>NUCLEOTIDE SEQUENCE [LARGE SCALE GENOMIC DNA]</scope>
    <source>
        <strain evidence="2">NBRC 102520</strain>
    </source>
</reference>
<name>A0ABQ6B8Y6_9BRAD</name>
<dbReference type="Proteomes" id="UP001156905">
    <property type="component" value="Unassembled WGS sequence"/>
</dbReference>
<sequence>MVERGHFDFEAVSAGDATGGVYNDDLLARVIIDLRKHEAYGKLLIDVRDPGAGPLACEHKAAGTTGALEINIANVFLRRALSSGRPRLFSMTELVRRFKHPFEACDGLAR</sequence>
<accession>A0ABQ6B8Y6</accession>
<dbReference type="EMBL" id="BSOW01000038">
    <property type="protein sequence ID" value="GLR90854.1"/>
    <property type="molecule type" value="Genomic_DNA"/>
</dbReference>